<feature type="compositionally biased region" description="Pro residues" evidence="1">
    <location>
        <begin position="134"/>
        <end position="150"/>
    </location>
</feature>
<keyword evidence="2" id="KW-1185">Reference proteome</keyword>
<evidence type="ECO:0000313" key="3">
    <source>
        <dbReference type="RefSeq" id="XP_020080062.1"/>
    </source>
</evidence>
<dbReference type="AlphaFoldDB" id="A0A6P5EAI3"/>
<protein>
    <submittedName>
        <fullName evidence="3">Lysine-rich arabinogalactan protein 19-like</fullName>
    </submittedName>
</protein>
<name>A0A6P5EAI3_ANACO</name>
<dbReference type="RefSeq" id="XP_020080062.1">
    <property type="nucleotide sequence ID" value="XM_020224473.1"/>
</dbReference>
<evidence type="ECO:0000256" key="1">
    <source>
        <dbReference type="SAM" id="MobiDB-lite"/>
    </source>
</evidence>
<dbReference type="GeneID" id="109703757"/>
<evidence type="ECO:0000313" key="2">
    <source>
        <dbReference type="Proteomes" id="UP000515123"/>
    </source>
</evidence>
<accession>A0A6P5EAI3</accession>
<dbReference type="Proteomes" id="UP000515123">
    <property type="component" value="Unplaced"/>
</dbReference>
<feature type="compositionally biased region" description="Basic residues" evidence="1">
    <location>
        <begin position="92"/>
        <end position="110"/>
    </location>
</feature>
<proteinExistence type="predicted"/>
<gene>
    <name evidence="3" type="primary">LOC109703757</name>
</gene>
<feature type="region of interest" description="Disordered" evidence="1">
    <location>
        <begin position="1"/>
        <end position="201"/>
    </location>
</feature>
<reference evidence="3" key="2">
    <citation type="submission" date="2025-08" db="UniProtKB">
        <authorList>
            <consortium name="RefSeq"/>
        </authorList>
    </citation>
    <scope>IDENTIFICATION</scope>
    <source>
        <tissue evidence="3">Leaf</tissue>
    </source>
</reference>
<sequence>MADPLSIPTGRRRPSAREAGPCSRLPASPGLIHDRPPPSAGHRAAVSSWVLNESPSNQRAAVPPPASSNPTAARQRPPAPLVLRGEAPAAAVRHRLHRAGAGRAQTRRRPTSSPPAARCTYRPYRSPPLALQRPPAPSCAPTAPLPPPRASVPSGSELDPLTATGVPRARRGRPAPLPPPAAPDAALTQSRLPFRRIPQNL</sequence>
<organism evidence="2 3">
    <name type="scientific">Ananas comosus</name>
    <name type="common">Pineapple</name>
    <name type="synonym">Ananas ananas</name>
    <dbReference type="NCBI Taxonomy" id="4615"/>
    <lineage>
        <taxon>Eukaryota</taxon>
        <taxon>Viridiplantae</taxon>
        <taxon>Streptophyta</taxon>
        <taxon>Embryophyta</taxon>
        <taxon>Tracheophyta</taxon>
        <taxon>Spermatophyta</taxon>
        <taxon>Magnoliopsida</taxon>
        <taxon>Liliopsida</taxon>
        <taxon>Poales</taxon>
        <taxon>Bromeliaceae</taxon>
        <taxon>Bromelioideae</taxon>
        <taxon>Ananas</taxon>
    </lineage>
</organism>
<feature type="compositionally biased region" description="Polar residues" evidence="1">
    <location>
        <begin position="49"/>
        <end position="59"/>
    </location>
</feature>
<reference evidence="2" key="1">
    <citation type="journal article" date="2015" name="Nat. Genet.">
        <title>The pineapple genome and the evolution of CAM photosynthesis.</title>
        <authorList>
            <person name="Ming R."/>
            <person name="VanBuren R."/>
            <person name="Wai C.M."/>
            <person name="Tang H."/>
            <person name="Schatz M.C."/>
            <person name="Bowers J.E."/>
            <person name="Lyons E."/>
            <person name="Wang M.L."/>
            <person name="Chen J."/>
            <person name="Biggers E."/>
            <person name="Zhang J."/>
            <person name="Huang L."/>
            <person name="Zhang L."/>
            <person name="Miao W."/>
            <person name="Zhang J."/>
            <person name="Ye Z."/>
            <person name="Miao C."/>
            <person name="Lin Z."/>
            <person name="Wang H."/>
            <person name="Zhou H."/>
            <person name="Yim W.C."/>
            <person name="Priest H.D."/>
            <person name="Zheng C."/>
            <person name="Woodhouse M."/>
            <person name="Edger P.P."/>
            <person name="Guyot R."/>
            <person name="Guo H.B."/>
            <person name="Guo H."/>
            <person name="Zheng G."/>
            <person name="Singh R."/>
            <person name="Sharma A."/>
            <person name="Min X."/>
            <person name="Zheng Y."/>
            <person name="Lee H."/>
            <person name="Gurtowski J."/>
            <person name="Sedlazeck F.J."/>
            <person name="Harkess A."/>
            <person name="McKain M.R."/>
            <person name="Liao Z."/>
            <person name="Fang J."/>
            <person name="Liu J."/>
            <person name="Zhang X."/>
            <person name="Zhang Q."/>
            <person name="Hu W."/>
            <person name="Qin Y."/>
            <person name="Wang K."/>
            <person name="Chen L.Y."/>
            <person name="Shirley N."/>
            <person name="Lin Y.R."/>
            <person name="Liu L.Y."/>
            <person name="Hernandez A.G."/>
            <person name="Wright C.L."/>
            <person name="Bulone V."/>
            <person name="Tuskan G.A."/>
            <person name="Heath K."/>
            <person name="Zee F."/>
            <person name="Moore P.H."/>
            <person name="Sunkar R."/>
            <person name="Leebens-Mack J.H."/>
            <person name="Mockler T."/>
            <person name="Bennetzen J.L."/>
            <person name="Freeling M."/>
            <person name="Sankoff D."/>
            <person name="Paterson A.H."/>
            <person name="Zhu X."/>
            <person name="Yang X."/>
            <person name="Smith J.A."/>
            <person name="Cushman J.C."/>
            <person name="Paull R.E."/>
            <person name="Yu Q."/>
        </authorList>
    </citation>
    <scope>NUCLEOTIDE SEQUENCE [LARGE SCALE GENOMIC DNA]</scope>
    <source>
        <strain evidence="2">cv. F153</strain>
    </source>
</reference>